<evidence type="ECO:0000256" key="1">
    <source>
        <dbReference type="SAM" id="MobiDB-lite"/>
    </source>
</evidence>
<feature type="compositionally biased region" description="Basic and acidic residues" evidence="1">
    <location>
        <begin position="8"/>
        <end position="20"/>
    </location>
</feature>
<proteinExistence type="predicted"/>
<dbReference type="AlphaFoldDB" id="A0AAV7T998"/>
<evidence type="ECO:0000313" key="2">
    <source>
        <dbReference type="EMBL" id="KAJ1172646.1"/>
    </source>
</evidence>
<protein>
    <submittedName>
        <fullName evidence="2">Uncharacterized protein</fullName>
    </submittedName>
</protein>
<name>A0AAV7T998_PLEWA</name>
<sequence length="100" mass="11097">MRAPRSLLRGEKITAHRRDALGATGTSTHGLARRTPQISRGEIDATPAVRTKIPRTASRNDAQPENKPKNPRTDPGTSGNPTNHRKRLSARRKMTHDFPE</sequence>
<feature type="compositionally biased region" description="Basic and acidic residues" evidence="1">
    <location>
        <begin position="62"/>
        <end position="72"/>
    </location>
</feature>
<feature type="compositionally biased region" description="Basic residues" evidence="1">
    <location>
        <begin position="83"/>
        <end position="94"/>
    </location>
</feature>
<organism evidence="2 3">
    <name type="scientific">Pleurodeles waltl</name>
    <name type="common">Iberian ribbed newt</name>
    <dbReference type="NCBI Taxonomy" id="8319"/>
    <lineage>
        <taxon>Eukaryota</taxon>
        <taxon>Metazoa</taxon>
        <taxon>Chordata</taxon>
        <taxon>Craniata</taxon>
        <taxon>Vertebrata</taxon>
        <taxon>Euteleostomi</taxon>
        <taxon>Amphibia</taxon>
        <taxon>Batrachia</taxon>
        <taxon>Caudata</taxon>
        <taxon>Salamandroidea</taxon>
        <taxon>Salamandridae</taxon>
        <taxon>Pleurodelinae</taxon>
        <taxon>Pleurodeles</taxon>
    </lineage>
</organism>
<dbReference type="Proteomes" id="UP001066276">
    <property type="component" value="Chromosome 4_1"/>
</dbReference>
<evidence type="ECO:0000313" key="3">
    <source>
        <dbReference type="Proteomes" id="UP001066276"/>
    </source>
</evidence>
<reference evidence="2" key="1">
    <citation type="journal article" date="2022" name="bioRxiv">
        <title>Sequencing and chromosome-scale assembly of the giantPleurodeles waltlgenome.</title>
        <authorList>
            <person name="Brown T."/>
            <person name="Elewa A."/>
            <person name="Iarovenko S."/>
            <person name="Subramanian E."/>
            <person name="Araus A.J."/>
            <person name="Petzold A."/>
            <person name="Susuki M."/>
            <person name="Suzuki K.-i.T."/>
            <person name="Hayashi T."/>
            <person name="Toyoda A."/>
            <person name="Oliveira C."/>
            <person name="Osipova E."/>
            <person name="Leigh N.D."/>
            <person name="Simon A."/>
            <person name="Yun M.H."/>
        </authorList>
    </citation>
    <scope>NUCLEOTIDE SEQUENCE</scope>
    <source>
        <strain evidence="2">20211129_DDA</strain>
        <tissue evidence="2">Liver</tissue>
    </source>
</reference>
<feature type="region of interest" description="Disordered" evidence="1">
    <location>
        <begin position="1"/>
        <end position="100"/>
    </location>
</feature>
<comment type="caution">
    <text evidence="2">The sequence shown here is derived from an EMBL/GenBank/DDBJ whole genome shotgun (WGS) entry which is preliminary data.</text>
</comment>
<gene>
    <name evidence="2" type="ORF">NDU88_004490</name>
</gene>
<keyword evidence="3" id="KW-1185">Reference proteome</keyword>
<dbReference type="EMBL" id="JANPWB010000007">
    <property type="protein sequence ID" value="KAJ1172646.1"/>
    <property type="molecule type" value="Genomic_DNA"/>
</dbReference>
<accession>A0AAV7T998</accession>